<dbReference type="Pfam" id="PF03023">
    <property type="entry name" value="MurJ"/>
    <property type="match status" value="1"/>
</dbReference>
<gene>
    <name evidence="10" type="primary">mviN</name>
    <name evidence="8" type="synonym">murJ</name>
    <name evidence="10" type="ORF">COU35_02770</name>
</gene>
<accession>A0A2H0TQD5</accession>
<proteinExistence type="inferred from homology"/>
<evidence type="ECO:0000256" key="7">
    <source>
        <dbReference type="ARBA" id="ARBA00023136"/>
    </source>
</evidence>
<dbReference type="PIRSF" id="PIRSF002869">
    <property type="entry name" value="MviN"/>
    <property type="match status" value="1"/>
</dbReference>
<protein>
    <recommendedName>
        <fullName evidence="8">Probable lipid II flippase MurJ</fullName>
    </recommendedName>
</protein>
<comment type="pathway">
    <text evidence="8">Cell wall biogenesis; peptidoglycan biosynthesis.</text>
</comment>
<dbReference type="UniPathway" id="UPA00219"/>
<keyword evidence="8 9" id="KW-0813">Transport</keyword>
<evidence type="ECO:0000313" key="10">
    <source>
        <dbReference type="EMBL" id="PIR74349.1"/>
    </source>
</evidence>
<dbReference type="GO" id="GO:0005886">
    <property type="term" value="C:plasma membrane"/>
    <property type="evidence" value="ECO:0007669"/>
    <property type="project" value="UniProtKB-SubCell"/>
</dbReference>
<feature type="transmembrane region" description="Helical" evidence="8">
    <location>
        <begin position="343"/>
        <end position="362"/>
    </location>
</feature>
<comment type="subcellular location">
    <subcellularLocation>
        <location evidence="1 8">Cell membrane</location>
        <topology evidence="1 8">Multi-pass membrane protein</topology>
    </subcellularLocation>
</comment>
<feature type="transmembrane region" description="Helical" evidence="8">
    <location>
        <begin position="37"/>
        <end position="57"/>
    </location>
</feature>
<evidence type="ECO:0000256" key="2">
    <source>
        <dbReference type="ARBA" id="ARBA00022475"/>
    </source>
</evidence>
<feature type="transmembrane region" description="Helical" evidence="8">
    <location>
        <begin position="412"/>
        <end position="430"/>
    </location>
</feature>
<dbReference type="GO" id="GO:0015648">
    <property type="term" value="F:lipid-linked peptidoglycan transporter activity"/>
    <property type="evidence" value="ECO:0007669"/>
    <property type="project" value="UniProtKB-UniRule"/>
</dbReference>
<dbReference type="PANTHER" id="PTHR47019">
    <property type="entry name" value="LIPID II FLIPPASE MURJ"/>
    <property type="match status" value="1"/>
</dbReference>
<dbReference type="CDD" id="cd13123">
    <property type="entry name" value="MATE_MurJ_like"/>
    <property type="match status" value="1"/>
</dbReference>
<feature type="transmembrane region" description="Helical" evidence="8">
    <location>
        <begin position="84"/>
        <end position="107"/>
    </location>
</feature>
<keyword evidence="2 8" id="KW-1003">Cell membrane</keyword>
<feature type="transmembrane region" description="Helical" evidence="8">
    <location>
        <begin position="436"/>
        <end position="458"/>
    </location>
</feature>
<feature type="transmembrane region" description="Helical" evidence="8">
    <location>
        <begin position="163"/>
        <end position="182"/>
    </location>
</feature>
<dbReference type="GO" id="GO:0071555">
    <property type="term" value="P:cell wall organization"/>
    <property type="evidence" value="ECO:0007669"/>
    <property type="project" value="UniProtKB-UniRule"/>
</dbReference>
<keyword evidence="3 8" id="KW-0812">Transmembrane</keyword>
<feature type="transmembrane region" description="Helical" evidence="8">
    <location>
        <begin position="218"/>
        <end position="238"/>
    </location>
</feature>
<feature type="transmembrane region" description="Helical" evidence="8">
    <location>
        <begin position="470"/>
        <end position="491"/>
    </location>
</feature>
<reference evidence="11" key="1">
    <citation type="submission" date="2017-09" db="EMBL/GenBank/DDBJ databases">
        <title>Depth-based differentiation of microbial function through sediment-hosted aquifers and enrichment of novel symbionts in the deep terrestrial subsurface.</title>
        <authorList>
            <person name="Probst A.J."/>
            <person name="Ladd B."/>
            <person name="Jarett J.K."/>
            <person name="Geller-Mcgrath D.E."/>
            <person name="Sieber C.M.K."/>
            <person name="Emerson J.B."/>
            <person name="Anantharaman K."/>
            <person name="Thomas B.C."/>
            <person name="Malmstrom R."/>
            <person name="Stieglmeier M."/>
            <person name="Klingl A."/>
            <person name="Woyke T."/>
            <person name="Ryan C.M."/>
            <person name="Banfield J.F."/>
        </authorList>
    </citation>
    <scope>NUCLEOTIDE SEQUENCE [LARGE SCALE GENOMIC DNA]</scope>
</reference>
<name>A0A2H0TQD5_9BACT</name>
<comment type="similarity">
    <text evidence="8 9">Belongs to the MurJ/MviN family.</text>
</comment>
<dbReference type="EMBL" id="PFCB01000022">
    <property type="protein sequence ID" value="PIR74349.1"/>
    <property type="molecule type" value="Genomic_DNA"/>
</dbReference>
<keyword evidence="8 9" id="KW-0961">Cell wall biogenesis/degradation</keyword>
<feature type="transmembrane region" description="Helical" evidence="8">
    <location>
        <begin position="189"/>
        <end position="212"/>
    </location>
</feature>
<feature type="transmembrane region" description="Helical" evidence="8">
    <location>
        <begin position="302"/>
        <end position="323"/>
    </location>
</feature>
<dbReference type="GO" id="GO:0034204">
    <property type="term" value="P:lipid translocation"/>
    <property type="evidence" value="ECO:0007669"/>
    <property type="project" value="TreeGrafter"/>
</dbReference>
<keyword evidence="4 8" id="KW-0133">Cell shape</keyword>
<feature type="transmembrane region" description="Helical" evidence="8">
    <location>
        <begin position="503"/>
        <end position="529"/>
    </location>
</feature>
<dbReference type="GO" id="GO:0008360">
    <property type="term" value="P:regulation of cell shape"/>
    <property type="evidence" value="ECO:0007669"/>
    <property type="project" value="UniProtKB-UniRule"/>
</dbReference>
<dbReference type="GO" id="GO:0009252">
    <property type="term" value="P:peptidoglycan biosynthetic process"/>
    <property type="evidence" value="ECO:0007669"/>
    <property type="project" value="UniProtKB-UniRule"/>
</dbReference>
<feature type="transmembrane region" description="Helical" evidence="8">
    <location>
        <begin position="382"/>
        <end position="400"/>
    </location>
</feature>
<evidence type="ECO:0000313" key="11">
    <source>
        <dbReference type="Proteomes" id="UP000230154"/>
    </source>
</evidence>
<evidence type="ECO:0000256" key="3">
    <source>
        <dbReference type="ARBA" id="ARBA00022692"/>
    </source>
</evidence>
<dbReference type="PANTHER" id="PTHR47019:SF1">
    <property type="entry name" value="LIPID II FLIPPASE MURJ"/>
    <property type="match status" value="1"/>
</dbReference>
<evidence type="ECO:0000256" key="4">
    <source>
        <dbReference type="ARBA" id="ARBA00022960"/>
    </source>
</evidence>
<dbReference type="InterPro" id="IPR004268">
    <property type="entry name" value="MurJ"/>
</dbReference>
<evidence type="ECO:0000256" key="9">
    <source>
        <dbReference type="PIRNR" id="PIRNR002869"/>
    </source>
</evidence>
<feature type="transmembrane region" description="Helical" evidence="8">
    <location>
        <begin position="274"/>
        <end position="296"/>
    </location>
</feature>
<keyword evidence="5 8" id="KW-0573">Peptidoglycan synthesis</keyword>
<evidence type="ECO:0000256" key="6">
    <source>
        <dbReference type="ARBA" id="ARBA00022989"/>
    </source>
</evidence>
<comment type="caution">
    <text evidence="10">The sequence shown here is derived from an EMBL/GenBank/DDBJ whole genome shotgun (WGS) entry which is preliminary data.</text>
</comment>
<sequence length="561" mass="61389">MGNVRGTRDHRYRCDLDDEKQKMAMIKKFVSAKTKTITGAALVLGSASFVSRFIGVIRDRIFASQFGAGTELDVYYAAFRIPDLVYNMIIVGALSAGFIPVFTAVWMKDKKEAAVLTNNVINSLAVVLVGVLLILFLAMPWVMKLIVPGFDPDQMRQTVLLSRIMLASPLLLGLSGIASSVLQSLKCFFIYSLTPIFYNIGIIIGALFFVPLWGLAGLAYGVLLGAVLHLAIQMPTLYHAGFRYQPLIDLKSHELREIAKLMIPRTLTLATSQLNMVVTTILASTLAIGSLTIYNFANNLQFFPVGIIGVSFALAAFPTLSEYFAANDRNEFVAHLSNTIRQILFFIIPLSVVFLLLRAQIVRVVLGAGKFDWSATITTANALALFALSFFAQCLIPLLTRAFYAMHDTQKPLLIAFVSVLINIIAALSLKESMGIVGLALAFSIAAVFQATTLAVVLRRKIQSMNAQSIATSSYKILVGGIAMAMLMQWLKGPIASLVDMTRFWGIFVQGAATGVVGIGVYAVTLYLLRSPELMELLGSLHKRWLKIMPGHVEVTEPDEI</sequence>
<comment type="function">
    <text evidence="8 9">Involved in peptidoglycan biosynthesis. Transports lipid-linked peptidoglycan precursors from the inner to the outer leaflet of the cytoplasmic membrane.</text>
</comment>
<evidence type="ECO:0000256" key="1">
    <source>
        <dbReference type="ARBA" id="ARBA00004651"/>
    </source>
</evidence>
<evidence type="ECO:0000256" key="5">
    <source>
        <dbReference type="ARBA" id="ARBA00022984"/>
    </source>
</evidence>
<evidence type="ECO:0000256" key="8">
    <source>
        <dbReference type="HAMAP-Rule" id="MF_02078"/>
    </source>
</evidence>
<dbReference type="HAMAP" id="MF_02078">
    <property type="entry name" value="MurJ_MviN"/>
    <property type="match status" value="1"/>
</dbReference>
<dbReference type="InterPro" id="IPR051050">
    <property type="entry name" value="Lipid_II_flippase_MurJ/MviN"/>
</dbReference>
<feature type="transmembrane region" description="Helical" evidence="8">
    <location>
        <begin position="119"/>
        <end position="143"/>
    </location>
</feature>
<keyword evidence="6 8" id="KW-1133">Transmembrane helix</keyword>
<organism evidence="10 11">
    <name type="scientific">Candidatus Magasanikbacteria bacterium CG10_big_fil_rev_8_21_14_0_10_47_10</name>
    <dbReference type="NCBI Taxonomy" id="1974652"/>
    <lineage>
        <taxon>Bacteria</taxon>
        <taxon>Candidatus Magasanikiibacteriota</taxon>
    </lineage>
</organism>
<dbReference type="NCBIfam" id="TIGR01695">
    <property type="entry name" value="murJ_mviN"/>
    <property type="match status" value="1"/>
</dbReference>
<keyword evidence="7 8" id="KW-0472">Membrane</keyword>
<dbReference type="Proteomes" id="UP000230154">
    <property type="component" value="Unassembled WGS sequence"/>
</dbReference>
<dbReference type="PRINTS" id="PR01806">
    <property type="entry name" value="VIRFACTRMVIN"/>
</dbReference>
<dbReference type="AlphaFoldDB" id="A0A2H0TQD5"/>